<name>A0A1M6U1A3_9BACT</name>
<dbReference type="GO" id="GO:0003747">
    <property type="term" value="F:translation release factor activity"/>
    <property type="evidence" value="ECO:0007669"/>
    <property type="project" value="InterPro"/>
</dbReference>
<dbReference type="FunFam" id="3.30.160.20:FF:000046">
    <property type="entry name" value="Peptidyl-tRNA hydrolase ICT1"/>
    <property type="match status" value="1"/>
</dbReference>
<dbReference type="Proteomes" id="UP000183994">
    <property type="component" value="Unassembled WGS sequence"/>
</dbReference>
<dbReference type="NCBIfam" id="NF006718">
    <property type="entry name" value="PRK09256.1"/>
    <property type="match status" value="1"/>
</dbReference>
<dbReference type="RefSeq" id="WP_073477826.1">
    <property type="nucleotide sequence ID" value="NZ_FQZU01000029.1"/>
</dbReference>
<protein>
    <submittedName>
        <fullName evidence="3">Ribosome-associated protein</fullName>
    </submittedName>
</protein>
<dbReference type="Pfam" id="PF00472">
    <property type="entry name" value="RF-1"/>
    <property type="match status" value="1"/>
</dbReference>
<evidence type="ECO:0000313" key="3">
    <source>
        <dbReference type="EMBL" id="SHK62868.1"/>
    </source>
</evidence>
<sequence>MIIVNDRVSLNEEEIDYEFVRSSGPGGQNVNKVSTAVQLRFDVANSPSLPEDVRARLEKIAYNRISASGVLLIDSRGTRSQLKNKEEALERLVRLIDLACRKPKVRKKTRPTLASRQRRLDSKKKRSRKKQFRGKVSSWD</sequence>
<evidence type="ECO:0000259" key="2">
    <source>
        <dbReference type="PROSITE" id="PS00745"/>
    </source>
</evidence>
<dbReference type="SUPFAM" id="SSF110916">
    <property type="entry name" value="Peptidyl-tRNA hydrolase domain-like"/>
    <property type="match status" value="1"/>
</dbReference>
<dbReference type="EMBL" id="FQZU01000029">
    <property type="protein sequence ID" value="SHK62868.1"/>
    <property type="molecule type" value="Genomic_DNA"/>
</dbReference>
<evidence type="ECO:0000313" key="4">
    <source>
        <dbReference type="Proteomes" id="UP000183994"/>
    </source>
</evidence>
<feature type="compositionally biased region" description="Basic residues" evidence="1">
    <location>
        <begin position="121"/>
        <end position="133"/>
    </location>
</feature>
<organism evidence="3 4">
    <name type="scientific">Desulfatibacillum alkenivorans DSM 16219</name>
    <dbReference type="NCBI Taxonomy" id="1121393"/>
    <lineage>
        <taxon>Bacteria</taxon>
        <taxon>Pseudomonadati</taxon>
        <taxon>Thermodesulfobacteriota</taxon>
        <taxon>Desulfobacteria</taxon>
        <taxon>Desulfobacterales</taxon>
        <taxon>Desulfatibacillaceae</taxon>
        <taxon>Desulfatibacillum</taxon>
    </lineage>
</organism>
<feature type="region of interest" description="Disordered" evidence="1">
    <location>
        <begin position="105"/>
        <end position="140"/>
    </location>
</feature>
<dbReference type="Gene3D" id="3.30.160.20">
    <property type="match status" value="1"/>
</dbReference>
<dbReference type="GO" id="GO:0072344">
    <property type="term" value="P:rescue of stalled ribosome"/>
    <property type="evidence" value="ECO:0007669"/>
    <property type="project" value="TreeGrafter"/>
</dbReference>
<gene>
    <name evidence="3" type="ORF">SAMN02745216_03783</name>
</gene>
<dbReference type="OrthoDB" id="9815709at2"/>
<feature type="domain" description="Prokaryotic-type class I peptide chain release factors" evidence="2">
    <location>
        <begin position="21"/>
        <end position="37"/>
    </location>
</feature>
<dbReference type="AlphaFoldDB" id="A0A1M6U1A3"/>
<dbReference type="GO" id="GO:0004045">
    <property type="term" value="F:peptidyl-tRNA hydrolase activity"/>
    <property type="evidence" value="ECO:0007669"/>
    <property type="project" value="TreeGrafter"/>
</dbReference>
<accession>A0A1M6U1A3</accession>
<dbReference type="PANTHER" id="PTHR47814:SF1">
    <property type="entry name" value="PEPTIDYL-TRNA HYDROLASE ARFB"/>
    <property type="match status" value="1"/>
</dbReference>
<dbReference type="PROSITE" id="PS00745">
    <property type="entry name" value="RF_PROK_I"/>
    <property type="match status" value="1"/>
</dbReference>
<keyword evidence="4" id="KW-1185">Reference proteome</keyword>
<evidence type="ECO:0000256" key="1">
    <source>
        <dbReference type="SAM" id="MobiDB-lite"/>
    </source>
</evidence>
<proteinExistence type="predicted"/>
<dbReference type="InterPro" id="IPR000352">
    <property type="entry name" value="Pep_chain_release_fac_I"/>
</dbReference>
<dbReference type="GO" id="GO:0043022">
    <property type="term" value="F:ribosome binding"/>
    <property type="evidence" value="ECO:0007669"/>
    <property type="project" value="TreeGrafter"/>
</dbReference>
<reference evidence="4" key="1">
    <citation type="submission" date="2016-11" db="EMBL/GenBank/DDBJ databases">
        <authorList>
            <person name="Varghese N."/>
            <person name="Submissions S."/>
        </authorList>
    </citation>
    <scope>NUCLEOTIDE SEQUENCE [LARGE SCALE GENOMIC DNA]</scope>
    <source>
        <strain evidence="4">DSM 16219</strain>
    </source>
</reference>
<dbReference type="STRING" id="1121393.SAMN02745216_03783"/>
<dbReference type="PANTHER" id="PTHR47814">
    <property type="entry name" value="PEPTIDYL-TRNA HYDROLASE ARFB"/>
    <property type="match status" value="1"/>
</dbReference>